<organism evidence="2 3">
    <name type="scientific">Anaeromyces robustus</name>
    <dbReference type="NCBI Taxonomy" id="1754192"/>
    <lineage>
        <taxon>Eukaryota</taxon>
        <taxon>Fungi</taxon>
        <taxon>Fungi incertae sedis</taxon>
        <taxon>Chytridiomycota</taxon>
        <taxon>Chytridiomycota incertae sedis</taxon>
        <taxon>Neocallimastigomycetes</taxon>
        <taxon>Neocallimastigales</taxon>
        <taxon>Neocallimastigaceae</taxon>
        <taxon>Anaeromyces</taxon>
    </lineage>
</organism>
<proteinExistence type="predicted"/>
<dbReference type="EMBL" id="MCFG01000019">
    <property type="protein sequence ID" value="ORX86600.1"/>
    <property type="molecule type" value="Genomic_DNA"/>
</dbReference>
<accession>A0A1Y1XLH0</accession>
<feature type="region of interest" description="Disordered" evidence="1">
    <location>
        <begin position="1"/>
        <end position="24"/>
    </location>
</feature>
<evidence type="ECO:0000313" key="3">
    <source>
        <dbReference type="Proteomes" id="UP000193944"/>
    </source>
</evidence>
<keyword evidence="3" id="KW-1185">Reference proteome</keyword>
<dbReference type="AlphaFoldDB" id="A0A1Y1XLH0"/>
<evidence type="ECO:0000313" key="2">
    <source>
        <dbReference type="EMBL" id="ORX86600.1"/>
    </source>
</evidence>
<protein>
    <submittedName>
        <fullName evidence="2">Uncharacterized protein</fullName>
    </submittedName>
</protein>
<evidence type="ECO:0000256" key="1">
    <source>
        <dbReference type="SAM" id="MobiDB-lite"/>
    </source>
</evidence>
<dbReference type="Proteomes" id="UP000193944">
    <property type="component" value="Unassembled WGS sequence"/>
</dbReference>
<name>A0A1Y1XLH0_9FUNG</name>
<gene>
    <name evidence="2" type="ORF">BCR32DRAFT_275242</name>
</gene>
<feature type="compositionally biased region" description="Polar residues" evidence="1">
    <location>
        <begin position="7"/>
        <end position="16"/>
    </location>
</feature>
<sequence length="81" mass="9350">MAASLRLSPTMNSTSSHLRHSKVSEQKVKVSFGISKHATLTVRHDKSEFIHREDHIFYQELQLLKQIITLSLTFLFTNLLI</sequence>
<comment type="caution">
    <text evidence="2">The sequence shown here is derived from an EMBL/GenBank/DDBJ whole genome shotgun (WGS) entry which is preliminary data.</text>
</comment>
<reference evidence="2 3" key="1">
    <citation type="submission" date="2016-08" db="EMBL/GenBank/DDBJ databases">
        <title>A Parts List for Fungal Cellulosomes Revealed by Comparative Genomics.</title>
        <authorList>
            <consortium name="DOE Joint Genome Institute"/>
            <person name="Haitjema C.H."/>
            <person name="Gilmore S.P."/>
            <person name="Henske J.K."/>
            <person name="Solomon K.V."/>
            <person name="De Groot R."/>
            <person name="Kuo A."/>
            <person name="Mondo S.J."/>
            <person name="Salamov A.A."/>
            <person name="Labutti K."/>
            <person name="Zhao Z."/>
            <person name="Chiniquy J."/>
            <person name="Barry K."/>
            <person name="Brewer H.M."/>
            <person name="Purvine S.O."/>
            <person name="Wright A.T."/>
            <person name="Boxma B."/>
            <person name="Van Alen T."/>
            <person name="Hackstein J.H."/>
            <person name="Baker S.E."/>
            <person name="Grigoriev I.V."/>
            <person name="O'Malley M.A."/>
        </authorList>
    </citation>
    <scope>NUCLEOTIDE SEQUENCE [LARGE SCALE GENOMIC DNA]</scope>
    <source>
        <strain evidence="2 3">S4</strain>
    </source>
</reference>
<reference evidence="2 3" key="2">
    <citation type="submission" date="2016-08" db="EMBL/GenBank/DDBJ databases">
        <title>Pervasive Adenine N6-methylation of Active Genes in Fungi.</title>
        <authorList>
            <consortium name="DOE Joint Genome Institute"/>
            <person name="Mondo S.J."/>
            <person name="Dannebaum R.O."/>
            <person name="Kuo R.C."/>
            <person name="Labutti K."/>
            <person name="Haridas S."/>
            <person name="Kuo A."/>
            <person name="Salamov A."/>
            <person name="Ahrendt S.R."/>
            <person name="Lipzen A."/>
            <person name="Sullivan W."/>
            <person name="Andreopoulos W.B."/>
            <person name="Clum A."/>
            <person name="Lindquist E."/>
            <person name="Daum C."/>
            <person name="Ramamoorthy G.K."/>
            <person name="Gryganskyi A."/>
            <person name="Culley D."/>
            <person name="Magnuson J.K."/>
            <person name="James T.Y."/>
            <person name="O'Malley M.A."/>
            <person name="Stajich J.E."/>
            <person name="Spatafora J.W."/>
            <person name="Visel A."/>
            <person name="Grigoriev I.V."/>
        </authorList>
    </citation>
    <scope>NUCLEOTIDE SEQUENCE [LARGE SCALE GENOMIC DNA]</scope>
    <source>
        <strain evidence="2 3">S4</strain>
    </source>
</reference>